<protein>
    <recommendedName>
        <fullName evidence="1">Mutator-like transposase domain-containing protein</fullName>
    </recommendedName>
</protein>
<accession>A0A4Y2K6L6</accession>
<dbReference type="OrthoDB" id="6427993at2759"/>
<organism evidence="2 3">
    <name type="scientific">Araneus ventricosus</name>
    <name type="common">Orbweaver spider</name>
    <name type="synonym">Epeira ventricosa</name>
    <dbReference type="NCBI Taxonomy" id="182803"/>
    <lineage>
        <taxon>Eukaryota</taxon>
        <taxon>Metazoa</taxon>
        <taxon>Ecdysozoa</taxon>
        <taxon>Arthropoda</taxon>
        <taxon>Chelicerata</taxon>
        <taxon>Arachnida</taxon>
        <taxon>Araneae</taxon>
        <taxon>Araneomorphae</taxon>
        <taxon>Entelegynae</taxon>
        <taxon>Araneoidea</taxon>
        <taxon>Araneidae</taxon>
        <taxon>Araneus</taxon>
    </lineage>
</organism>
<evidence type="ECO:0000259" key="1">
    <source>
        <dbReference type="Pfam" id="PF20700"/>
    </source>
</evidence>
<feature type="domain" description="Mutator-like transposase" evidence="1">
    <location>
        <begin position="4"/>
        <end position="110"/>
    </location>
</feature>
<evidence type="ECO:0000313" key="2">
    <source>
        <dbReference type="EMBL" id="GBM98373.1"/>
    </source>
</evidence>
<dbReference type="Pfam" id="PF20700">
    <property type="entry name" value="Mutator"/>
    <property type="match status" value="1"/>
</dbReference>
<proteinExistence type="predicted"/>
<reference evidence="2 3" key="1">
    <citation type="journal article" date="2019" name="Sci. Rep.">
        <title>Orb-weaving spider Araneus ventricosus genome elucidates the spidroin gene catalogue.</title>
        <authorList>
            <person name="Kono N."/>
            <person name="Nakamura H."/>
            <person name="Ohtoshi R."/>
            <person name="Moran D.A.P."/>
            <person name="Shinohara A."/>
            <person name="Yoshida Y."/>
            <person name="Fujiwara M."/>
            <person name="Mori M."/>
            <person name="Tomita M."/>
            <person name="Arakawa K."/>
        </authorList>
    </citation>
    <scope>NUCLEOTIDE SEQUENCE [LARGE SCALE GENOMIC DNA]</scope>
</reference>
<sequence>MRIISKGHSSAKKLCSALNVNVLSKTALRNIEKKLEGAANDVASEVMEKAALELRKAANGDEIIHFAVSVDGTWQRRGYSYLNGGVPAISVDNGKILDIELMSKICRFRIKGISANLNSFSNCSKHTDIQ</sequence>
<dbReference type="InterPro" id="IPR049012">
    <property type="entry name" value="Mutator_transp_dom"/>
</dbReference>
<evidence type="ECO:0000313" key="3">
    <source>
        <dbReference type="Proteomes" id="UP000499080"/>
    </source>
</evidence>
<dbReference type="Proteomes" id="UP000499080">
    <property type="component" value="Unassembled WGS sequence"/>
</dbReference>
<name>A0A4Y2K6L6_ARAVE</name>
<keyword evidence="3" id="KW-1185">Reference proteome</keyword>
<dbReference type="EMBL" id="BGPR01004318">
    <property type="protein sequence ID" value="GBM98373.1"/>
    <property type="molecule type" value="Genomic_DNA"/>
</dbReference>
<dbReference type="AlphaFoldDB" id="A0A4Y2K6L6"/>
<gene>
    <name evidence="2" type="ORF">AVEN_11961_1</name>
</gene>
<comment type="caution">
    <text evidence="2">The sequence shown here is derived from an EMBL/GenBank/DDBJ whole genome shotgun (WGS) entry which is preliminary data.</text>
</comment>